<dbReference type="RefSeq" id="WP_246247105.1">
    <property type="nucleotide sequence ID" value="NZ_CADCXN010000113.1"/>
</dbReference>
<keyword evidence="3" id="KW-1185">Reference proteome</keyword>
<dbReference type="AlphaFoldDB" id="A0A8S0XVH0"/>
<reference evidence="2 3" key="1">
    <citation type="submission" date="2020-02" db="EMBL/GenBank/DDBJ databases">
        <authorList>
            <person name="Hogendoorn C."/>
        </authorList>
    </citation>
    <scope>NUCLEOTIDE SEQUENCE [LARGE SCALE GENOMIC DNA]</scope>
    <source>
        <strain evidence="2">METHB21</strain>
    </source>
</reference>
<dbReference type="PRINTS" id="PR00103">
    <property type="entry name" value="CAMPKINASE"/>
</dbReference>
<dbReference type="GO" id="GO:0030552">
    <property type="term" value="F:cAMP binding"/>
    <property type="evidence" value="ECO:0007669"/>
    <property type="project" value="TreeGrafter"/>
</dbReference>
<dbReference type="GO" id="GO:0005829">
    <property type="term" value="C:cytosol"/>
    <property type="evidence" value="ECO:0007669"/>
    <property type="project" value="TreeGrafter"/>
</dbReference>
<dbReference type="PANTHER" id="PTHR11635:SF152">
    <property type="entry name" value="CAMP-DEPENDENT PROTEIN KINASE TYPE I REGULATORY SUBUNIT-RELATED"/>
    <property type="match status" value="1"/>
</dbReference>
<feature type="domain" description="Cyclic nucleotide-binding" evidence="1">
    <location>
        <begin position="22"/>
        <end position="122"/>
    </location>
</feature>
<evidence type="ECO:0000313" key="3">
    <source>
        <dbReference type="Proteomes" id="UP000494216"/>
    </source>
</evidence>
<organism evidence="2 3">
    <name type="scientific">Candidatus Methylobacter favarea</name>
    <dbReference type="NCBI Taxonomy" id="2707345"/>
    <lineage>
        <taxon>Bacteria</taxon>
        <taxon>Pseudomonadati</taxon>
        <taxon>Pseudomonadota</taxon>
        <taxon>Gammaproteobacteria</taxon>
        <taxon>Methylococcales</taxon>
        <taxon>Methylococcaceae</taxon>
        <taxon>Methylobacter</taxon>
    </lineage>
</organism>
<evidence type="ECO:0000259" key="1">
    <source>
        <dbReference type="PROSITE" id="PS50042"/>
    </source>
</evidence>
<dbReference type="InterPro" id="IPR050503">
    <property type="entry name" value="cAMP-dep_PK_reg_su-like"/>
</dbReference>
<dbReference type="InterPro" id="IPR000595">
    <property type="entry name" value="cNMP-bd_dom"/>
</dbReference>
<protein>
    <submittedName>
        <fullName evidence="2">Rhodanese-like domain-containing protein</fullName>
    </submittedName>
</protein>
<dbReference type="Pfam" id="PF00027">
    <property type="entry name" value="cNMP_binding"/>
    <property type="match status" value="1"/>
</dbReference>
<proteinExistence type="predicted"/>
<dbReference type="PROSITE" id="PS50042">
    <property type="entry name" value="CNMP_BINDING_3"/>
    <property type="match status" value="1"/>
</dbReference>
<dbReference type="SUPFAM" id="SSF51206">
    <property type="entry name" value="cAMP-binding domain-like"/>
    <property type="match status" value="1"/>
</dbReference>
<dbReference type="CDD" id="cd00038">
    <property type="entry name" value="CAP_ED"/>
    <property type="match status" value="1"/>
</dbReference>
<dbReference type="InterPro" id="IPR018490">
    <property type="entry name" value="cNMP-bd_dom_sf"/>
</dbReference>
<evidence type="ECO:0000313" key="2">
    <source>
        <dbReference type="EMBL" id="CAA9892718.1"/>
    </source>
</evidence>
<comment type="caution">
    <text evidence="2">The sequence shown here is derived from an EMBL/GenBank/DDBJ whole genome shotgun (WGS) entry which is preliminary data.</text>
</comment>
<dbReference type="PANTHER" id="PTHR11635">
    <property type="entry name" value="CAMP-DEPENDENT PROTEIN KINASE REGULATORY CHAIN"/>
    <property type="match status" value="1"/>
</dbReference>
<sequence length="148" mass="16791">MVTEEPEADQDDWMTALLKLPVFQCLPPINLQKILMSMEMISFNKGEIIVEQDSAGDYFYLIKSGECQLARKPSPTAKDIKLARLRNGDTFGEDALISDAPRNVTITALTDMSLLRLEKKHFLSWVKKPSLKFVNYAVMLEALKQEPL</sequence>
<accession>A0A8S0XVH0</accession>
<dbReference type="EMBL" id="CADCXN010000113">
    <property type="protein sequence ID" value="CAA9892718.1"/>
    <property type="molecule type" value="Genomic_DNA"/>
</dbReference>
<dbReference type="InterPro" id="IPR014710">
    <property type="entry name" value="RmlC-like_jellyroll"/>
</dbReference>
<dbReference type="GO" id="GO:0004862">
    <property type="term" value="F:cAMP-dependent protein kinase inhibitor activity"/>
    <property type="evidence" value="ECO:0007669"/>
    <property type="project" value="TreeGrafter"/>
</dbReference>
<dbReference type="SMART" id="SM00100">
    <property type="entry name" value="cNMP"/>
    <property type="match status" value="1"/>
</dbReference>
<dbReference type="Proteomes" id="UP000494216">
    <property type="component" value="Unassembled WGS sequence"/>
</dbReference>
<dbReference type="GO" id="GO:0034236">
    <property type="term" value="F:protein kinase A catalytic subunit binding"/>
    <property type="evidence" value="ECO:0007669"/>
    <property type="project" value="TreeGrafter"/>
</dbReference>
<dbReference type="Gene3D" id="2.60.120.10">
    <property type="entry name" value="Jelly Rolls"/>
    <property type="match status" value="1"/>
</dbReference>
<dbReference type="GO" id="GO:0005952">
    <property type="term" value="C:cAMP-dependent protein kinase complex"/>
    <property type="evidence" value="ECO:0007669"/>
    <property type="project" value="InterPro"/>
</dbReference>
<gene>
    <name evidence="2" type="ORF">METHB2_80035</name>
</gene>
<name>A0A8S0XVH0_9GAMM</name>